<keyword evidence="3 5" id="KW-1133">Transmembrane helix</keyword>
<evidence type="ECO:0000256" key="4">
    <source>
        <dbReference type="ARBA" id="ARBA00023136"/>
    </source>
</evidence>
<feature type="transmembrane region" description="Helical" evidence="5">
    <location>
        <begin position="116"/>
        <end position="137"/>
    </location>
</feature>
<dbReference type="RefSeq" id="WP_175624919.1">
    <property type="nucleotide sequence ID" value="NZ_JADOEL010000001.1"/>
</dbReference>
<protein>
    <submittedName>
        <fullName evidence="7">TM2 domain-containing protein</fullName>
    </submittedName>
</protein>
<evidence type="ECO:0000256" key="2">
    <source>
        <dbReference type="ARBA" id="ARBA00022692"/>
    </source>
</evidence>
<comment type="subcellular location">
    <subcellularLocation>
        <location evidence="1">Membrane</location>
        <topology evidence="1">Multi-pass membrane protein</topology>
    </subcellularLocation>
</comment>
<evidence type="ECO:0000259" key="6">
    <source>
        <dbReference type="Pfam" id="PF05154"/>
    </source>
</evidence>
<dbReference type="Pfam" id="PF05154">
    <property type="entry name" value="TM2"/>
    <property type="match status" value="1"/>
</dbReference>
<keyword evidence="8" id="KW-1185">Reference proteome</keyword>
<proteinExistence type="predicted"/>
<evidence type="ECO:0000313" key="7">
    <source>
        <dbReference type="EMBL" id="MBF8176443.1"/>
    </source>
</evidence>
<keyword evidence="4 5" id="KW-0472">Membrane</keyword>
<accession>A0ABS0ETD5</accession>
<evidence type="ECO:0000256" key="1">
    <source>
        <dbReference type="ARBA" id="ARBA00004141"/>
    </source>
</evidence>
<dbReference type="EMBL" id="JADOEL010000001">
    <property type="protein sequence ID" value="MBF8176443.1"/>
    <property type="molecule type" value="Genomic_DNA"/>
</dbReference>
<evidence type="ECO:0000313" key="8">
    <source>
        <dbReference type="Proteomes" id="UP000657372"/>
    </source>
</evidence>
<organism evidence="7 8">
    <name type="scientific">Herminiimonas contaminans</name>
    <dbReference type="NCBI Taxonomy" id="1111140"/>
    <lineage>
        <taxon>Bacteria</taxon>
        <taxon>Pseudomonadati</taxon>
        <taxon>Pseudomonadota</taxon>
        <taxon>Betaproteobacteria</taxon>
        <taxon>Burkholderiales</taxon>
        <taxon>Oxalobacteraceae</taxon>
        <taxon>Herminiimonas</taxon>
    </lineage>
</organism>
<evidence type="ECO:0000256" key="3">
    <source>
        <dbReference type="ARBA" id="ARBA00022989"/>
    </source>
</evidence>
<keyword evidence="2 5" id="KW-0812">Transmembrane</keyword>
<feature type="transmembrane region" description="Helical" evidence="5">
    <location>
        <begin position="48"/>
        <end position="66"/>
    </location>
</feature>
<name>A0ABS0ETD5_9BURK</name>
<reference evidence="7 8" key="1">
    <citation type="submission" date="2020-11" db="EMBL/GenBank/DDBJ databases">
        <title>WGS of Herminiimonas contaminans strain Marseille-Q4544 isolated from planarians Schmidtea mediterranea.</title>
        <authorList>
            <person name="Kangale L."/>
        </authorList>
    </citation>
    <scope>NUCLEOTIDE SEQUENCE [LARGE SCALE GENOMIC DNA]</scope>
    <source>
        <strain evidence="7 8">Marseille-Q4544</strain>
    </source>
</reference>
<sequence>MPASHSSSRHTPLLSSKHKSKTSTTLLAVLLGGTGAHRFYLYGRKDFWAWIYFCAFVLFILTLFVAQTSSSLALNLLSLFPIPVFAAWIEALVIGLTPDEKWDAKHNELSAQQSDSRWSVVILIVLTFACTFTTIVISMARMTDLFLTGGAYG</sequence>
<feature type="domain" description="TM2" evidence="6">
    <location>
        <begin position="18"/>
        <end position="63"/>
    </location>
</feature>
<dbReference type="Proteomes" id="UP000657372">
    <property type="component" value="Unassembled WGS sequence"/>
</dbReference>
<feature type="transmembrane region" description="Helical" evidence="5">
    <location>
        <begin position="73"/>
        <end position="96"/>
    </location>
</feature>
<comment type="caution">
    <text evidence="7">The sequence shown here is derived from an EMBL/GenBank/DDBJ whole genome shotgun (WGS) entry which is preliminary data.</text>
</comment>
<dbReference type="InterPro" id="IPR007829">
    <property type="entry name" value="TM2"/>
</dbReference>
<gene>
    <name evidence="7" type="ORF">IXC47_01965</name>
</gene>
<evidence type="ECO:0000256" key="5">
    <source>
        <dbReference type="SAM" id="Phobius"/>
    </source>
</evidence>